<feature type="transmembrane region" description="Helical" evidence="1">
    <location>
        <begin position="33"/>
        <end position="51"/>
    </location>
</feature>
<keyword evidence="1" id="KW-1133">Transmembrane helix</keyword>
<keyword evidence="1" id="KW-0812">Transmembrane</keyword>
<protein>
    <submittedName>
        <fullName evidence="2">Uncharacterized protein</fullName>
    </submittedName>
</protein>
<feature type="transmembrane region" description="Helical" evidence="1">
    <location>
        <begin position="57"/>
        <end position="77"/>
    </location>
</feature>
<dbReference type="Pfam" id="PF19983">
    <property type="entry name" value="DUF6419"/>
    <property type="match status" value="1"/>
</dbReference>
<organism evidence="2 3">
    <name type="scientific">Thalassotalea euphylliae</name>
    <dbReference type="NCBI Taxonomy" id="1655234"/>
    <lineage>
        <taxon>Bacteria</taxon>
        <taxon>Pseudomonadati</taxon>
        <taxon>Pseudomonadota</taxon>
        <taxon>Gammaproteobacteria</taxon>
        <taxon>Alteromonadales</taxon>
        <taxon>Colwelliaceae</taxon>
        <taxon>Thalassotalea</taxon>
    </lineage>
</organism>
<proteinExistence type="predicted"/>
<evidence type="ECO:0000313" key="3">
    <source>
        <dbReference type="Proteomes" id="UP000256478"/>
    </source>
</evidence>
<dbReference type="EMBL" id="QUOU01000001">
    <property type="protein sequence ID" value="REL27085.1"/>
    <property type="molecule type" value="Genomic_DNA"/>
</dbReference>
<evidence type="ECO:0000313" key="2">
    <source>
        <dbReference type="EMBL" id="REL27085.1"/>
    </source>
</evidence>
<accession>A0A3E0TT34</accession>
<sequence>MMLAAAPFTPAVGISLLMLLVAGFIGSKGYLQSSLTLLLINTLAVIGSPGIDISDINTLISVLILFPVSFGGVLIGVRKLSLKAGT</sequence>
<evidence type="ECO:0000256" key="1">
    <source>
        <dbReference type="SAM" id="Phobius"/>
    </source>
</evidence>
<dbReference type="InterPro" id="IPR046304">
    <property type="entry name" value="DUF6419"/>
</dbReference>
<keyword evidence="1" id="KW-0472">Membrane</keyword>
<dbReference type="Proteomes" id="UP000256478">
    <property type="component" value="Unassembled WGS sequence"/>
</dbReference>
<name>A0A3E0TT34_9GAMM</name>
<feature type="transmembrane region" description="Helical" evidence="1">
    <location>
        <begin position="6"/>
        <end position="26"/>
    </location>
</feature>
<comment type="caution">
    <text evidence="2">The sequence shown here is derived from an EMBL/GenBank/DDBJ whole genome shotgun (WGS) entry which is preliminary data.</text>
</comment>
<gene>
    <name evidence="2" type="ORF">DXX93_11250</name>
</gene>
<dbReference type="OrthoDB" id="6314973at2"/>
<reference evidence="2 3" key="1">
    <citation type="submission" date="2018-08" db="EMBL/GenBank/DDBJ databases">
        <title>Thalassotalea euphylliae genome.</title>
        <authorList>
            <person name="Summers S."/>
            <person name="Rice S.A."/>
            <person name="Freckelton M.L."/>
            <person name="Nedved B.T."/>
            <person name="Hadfield M.G."/>
        </authorList>
    </citation>
    <scope>NUCLEOTIDE SEQUENCE [LARGE SCALE GENOMIC DNA]</scope>
    <source>
        <strain evidence="2 3">H1</strain>
    </source>
</reference>
<dbReference type="AlphaFoldDB" id="A0A3E0TT34"/>